<dbReference type="OrthoDB" id="2853572at2759"/>
<feature type="transmembrane region" description="Helical" evidence="1">
    <location>
        <begin position="97"/>
        <end position="121"/>
    </location>
</feature>
<organism evidence="2 3">
    <name type="scientific">Laccaria amethystina LaAM-08-1</name>
    <dbReference type="NCBI Taxonomy" id="1095629"/>
    <lineage>
        <taxon>Eukaryota</taxon>
        <taxon>Fungi</taxon>
        <taxon>Dikarya</taxon>
        <taxon>Basidiomycota</taxon>
        <taxon>Agaricomycotina</taxon>
        <taxon>Agaricomycetes</taxon>
        <taxon>Agaricomycetidae</taxon>
        <taxon>Agaricales</taxon>
        <taxon>Agaricineae</taxon>
        <taxon>Hydnangiaceae</taxon>
        <taxon>Laccaria</taxon>
    </lineage>
</organism>
<keyword evidence="1" id="KW-1133">Transmembrane helix</keyword>
<proteinExistence type="predicted"/>
<dbReference type="Proteomes" id="UP000054477">
    <property type="component" value="Unassembled WGS sequence"/>
</dbReference>
<protein>
    <submittedName>
        <fullName evidence="2">Uncharacterized protein</fullName>
    </submittedName>
</protein>
<accession>A0A0C9XZQ2</accession>
<evidence type="ECO:0000256" key="1">
    <source>
        <dbReference type="SAM" id="Phobius"/>
    </source>
</evidence>
<name>A0A0C9XZQ2_9AGAR</name>
<reference evidence="2 3" key="1">
    <citation type="submission" date="2014-04" db="EMBL/GenBank/DDBJ databases">
        <authorList>
            <consortium name="DOE Joint Genome Institute"/>
            <person name="Kuo A."/>
            <person name="Kohler A."/>
            <person name="Nagy L.G."/>
            <person name="Floudas D."/>
            <person name="Copeland A."/>
            <person name="Barry K.W."/>
            <person name="Cichocki N."/>
            <person name="Veneault-Fourrey C."/>
            <person name="LaButti K."/>
            <person name="Lindquist E.A."/>
            <person name="Lipzen A."/>
            <person name="Lundell T."/>
            <person name="Morin E."/>
            <person name="Murat C."/>
            <person name="Sun H."/>
            <person name="Tunlid A."/>
            <person name="Henrissat B."/>
            <person name="Grigoriev I.V."/>
            <person name="Hibbett D.S."/>
            <person name="Martin F."/>
            <person name="Nordberg H.P."/>
            <person name="Cantor M.N."/>
            <person name="Hua S.X."/>
        </authorList>
    </citation>
    <scope>NUCLEOTIDE SEQUENCE [LARGE SCALE GENOMIC DNA]</scope>
    <source>
        <strain evidence="2 3">LaAM-08-1</strain>
    </source>
</reference>
<evidence type="ECO:0000313" key="3">
    <source>
        <dbReference type="Proteomes" id="UP000054477"/>
    </source>
</evidence>
<dbReference type="AlphaFoldDB" id="A0A0C9XZQ2"/>
<reference evidence="3" key="2">
    <citation type="submission" date="2015-01" db="EMBL/GenBank/DDBJ databases">
        <title>Evolutionary Origins and Diversification of the Mycorrhizal Mutualists.</title>
        <authorList>
            <consortium name="DOE Joint Genome Institute"/>
            <consortium name="Mycorrhizal Genomics Consortium"/>
            <person name="Kohler A."/>
            <person name="Kuo A."/>
            <person name="Nagy L.G."/>
            <person name="Floudas D."/>
            <person name="Copeland A."/>
            <person name="Barry K.W."/>
            <person name="Cichocki N."/>
            <person name="Veneault-Fourrey C."/>
            <person name="LaButti K."/>
            <person name="Lindquist E.A."/>
            <person name="Lipzen A."/>
            <person name="Lundell T."/>
            <person name="Morin E."/>
            <person name="Murat C."/>
            <person name="Riley R."/>
            <person name="Ohm R."/>
            <person name="Sun H."/>
            <person name="Tunlid A."/>
            <person name="Henrissat B."/>
            <person name="Grigoriev I.V."/>
            <person name="Hibbett D.S."/>
            <person name="Martin F."/>
        </authorList>
    </citation>
    <scope>NUCLEOTIDE SEQUENCE [LARGE SCALE GENOMIC DNA]</scope>
    <source>
        <strain evidence="3">LaAM-08-1</strain>
    </source>
</reference>
<keyword evidence="1" id="KW-0472">Membrane</keyword>
<evidence type="ECO:0000313" key="2">
    <source>
        <dbReference type="EMBL" id="KIK07164.1"/>
    </source>
</evidence>
<keyword evidence="3" id="KW-1185">Reference proteome</keyword>
<feature type="transmembrane region" description="Helical" evidence="1">
    <location>
        <begin position="37"/>
        <end position="57"/>
    </location>
</feature>
<feature type="transmembrane region" description="Helical" evidence="1">
    <location>
        <begin position="127"/>
        <end position="150"/>
    </location>
</feature>
<gene>
    <name evidence="2" type="ORF">K443DRAFT_673722</name>
</gene>
<dbReference type="EMBL" id="KN838549">
    <property type="protein sequence ID" value="KIK07164.1"/>
    <property type="molecule type" value="Genomic_DNA"/>
</dbReference>
<dbReference type="HOGENOM" id="CLU_1447906_0_0_1"/>
<sequence>MESTRSRQIQRLMFLSIFLSVVTMALDGVTIFTGSLFISPGAGVLTVAHHVTILALAQKQRRRNAAIATTTTSPPNPATPTTIAADLDVTAKLGTIVCAWLLFFIWLAAIIMMAIIIAIVAPDSGPGMGTLIAALVFAVLEEGVILAIAIKCTRERRRGGAEMRARFEIIKRMSSQPSALVAPAQSC</sequence>
<keyword evidence="1" id="KW-0812">Transmembrane</keyword>
<feature type="transmembrane region" description="Helical" evidence="1">
    <location>
        <begin position="12"/>
        <end position="31"/>
    </location>
</feature>